<dbReference type="SUPFAM" id="SSF54909">
    <property type="entry name" value="Dimeric alpha+beta barrel"/>
    <property type="match status" value="2"/>
</dbReference>
<accession>A0A1H5W6W9</accession>
<evidence type="ECO:0000313" key="5">
    <source>
        <dbReference type="Proteomes" id="UP000236729"/>
    </source>
</evidence>
<reference evidence="2" key="2">
    <citation type="submission" date="2016-10" db="EMBL/GenBank/DDBJ databases">
        <authorList>
            <person name="de Groot N.N."/>
        </authorList>
    </citation>
    <scope>NUCLEOTIDE SEQUENCE [LARGE SCALE GENOMIC DNA]</scope>
    <source>
        <strain evidence="2">ATCC 20501</strain>
    </source>
</reference>
<dbReference type="Proteomes" id="UP000199690">
    <property type="component" value="Unassembled WGS sequence"/>
</dbReference>
<gene>
    <name evidence="2" type="ORF">SAMN02982929_01082</name>
    <name evidence="3" type="ORF">SAMN05216506_10654</name>
</gene>
<dbReference type="InterPro" id="IPR005471">
    <property type="entry name" value="Tscrpt_reg_IclR_N"/>
</dbReference>
<reference evidence="4 5" key="1">
    <citation type="submission" date="2016-10" db="EMBL/GenBank/DDBJ databases">
        <authorList>
            <person name="Varghese N."/>
            <person name="Submissions S."/>
        </authorList>
    </citation>
    <scope>NUCLEOTIDE SEQUENCE [LARGE SCALE GENOMIC DNA]</scope>
    <source>
        <strain evidence="5">ATCC 20501</strain>
        <strain evidence="3 4">CGMCC 4.3529</strain>
    </source>
</reference>
<name>A0A1H5W6W9_9PSEU</name>
<dbReference type="Pfam" id="PF13412">
    <property type="entry name" value="HTH_24"/>
    <property type="match status" value="1"/>
</dbReference>
<dbReference type="SMR" id="A0A1H5W6W9"/>
<dbReference type="InterPro" id="IPR036390">
    <property type="entry name" value="WH_DNA-bd_sf"/>
</dbReference>
<dbReference type="Pfam" id="PF09339">
    <property type="entry name" value="HTH_IclR"/>
    <property type="match status" value="1"/>
</dbReference>
<dbReference type="EMBL" id="FOME01000006">
    <property type="protein sequence ID" value="SFD72443.1"/>
    <property type="molecule type" value="Genomic_DNA"/>
</dbReference>
<dbReference type="AlphaFoldDB" id="A0A1H5W6W9"/>
<dbReference type="Gene3D" id="1.10.10.10">
    <property type="entry name" value="Winged helix-like DNA-binding domain superfamily/Winged helix DNA-binding domain"/>
    <property type="match status" value="2"/>
</dbReference>
<dbReference type="GO" id="GO:0006355">
    <property type="term" value="P:regulation of DNA-templated transcription"/>
    <property type="evidence" value="ECO:0007669"/>
    <property type="project" value="InterPro"/>
</dbReference>
<evidence type="ECO:0000313" key="2">
    <source>
        <dbReference type="EMBL" id="SEF94567.1"/>
    </source>
</evidence>
<dbReference type="GO" id="GO:0005829">
    <property type="term" value="C:cytosol"/>
    <property type="evidence" value="ECO:0007669"/>
    <property type="project" value="TreeGrafter"/>
</dbReference>
<evidence type="ECO:0000259" key="1">
    <source>
        <dbReference type="Pfam" id="PF09339"/>
    </source>
</evidence>
<evidence type="ECO:0000313" key="4">
    <source>
        <dbReference type="Proteomes" id="UP000199690"/>
    </source>
</evidence>
<dbReference type="InterPro" id="IPR011008">
    <property type="entry name" value="Dimeric_a/b-barrel"/>
</dbReference>
<feature type="domain" description="HTH iclR-type" evidence="1">
    <location>
        <begin position="215"/>
        <end position="249"/>
    </location>
</feature>
<protein>
    <submittedName>
        <fullName evidence="2">DNA-binding transcriptional regulator, Lrp family</fullName>
    </submittedName>
    <submittedName>
        <fullName evidence="3">Transcriptional regulator, AsnC family</fullName>
    </submittedName>
</protein>
<evidence type="ECO:0000313" key="3">
    <source>
        <dbReference type="EMBL" id="SFD72443.1"/>
    </source>
</evidence>
<keyword evidence="4" id="KW-1185">Reference proteome</keyword>
<dbReference type="SUPFAM" id="SSF46785">
    <property type="entry name" value="Winged helix' DNA-binding domain"/>
    <property type="match status" value="2"/>
</dbReference>
<dbReference type="GO" id="GO:0043200">
    <property type="term" value="P:response to amino acid"/>
    <property type="evidence" value="ECO:0007669"/>
    <property type="project" value="TreeGrafter"/>
</dbReference>
<dbReference type="SMART" id="SM00344">
    <property type="entry name" value="HTH_ASNC"/>
    <property type="match status" value="1"/>
</dbReference>
<dbReference type="Proteomes" id="UP000236729">
    <property type="component" value="Unassembled WGS sequence"/>
</dbReference>
<dbReference type="PANTHER" id="PTHR30154">
    <property type="entry name" value="LEUCINE-RESPONSIVE REGULATORY PROTEIN"/>
    <property type="match status" value="1"/>
</dbReference>
<dbReference type="InterPro" id="IPR036388">
    <property type="entry name" value="WH-like_DNA-bd_sf"/>
</dbReference>
<dbReference type="Gene3D" id="3.30.70.920">
    <property type="match status" value="2"/>
</dbReference>
<keyword evidence="2" id="KW-0238">DNA-binding</keyword>
<accession>A0A1I1UUA3</accession>
<sequence>MVVLESGGRRSALSGGVRGSRTISVMPESLDAADLDLVAALQRAPRAGVRLLADVLEMSTSTVSRRLTRLVDERLLKVIGQLNWSVFSDAHPQHVWISARPGTAGQVARDLAALPETQFAAITSGRSDVYGILQPGARADGADLITERVGGIPGVVATHTEIALRSYASAATWLLDRLTSEQEARLRAENPAPRDVAGMPGLGPEERRVARALQQDGRVSAADIARRLELSQSTAYRMIQALLERGAVVPRVEIEPAVLGFPLEAVISLTTELRSITGIAATLGRHPSARFVSTVAGTASMIYNGAFRDEDELADLLTGDLAAIEGIRSVEIAVMLRVLTRYWLPRDGVLLAGRPAQVSAPT</sequence>
<proteinExistence type="predicted"/>
<dbReference type="EMBL" id="FNVB01000002">
    <property type="protein sequence ID" value="SEF94567.1"/>
    <property type="molecule type" value="Genomic_DNA"/>
</dbReference>
<organism evidence="2 5">
    <name type="scientific">Saccharopolyspora kobensis</name>
    <dbReference type="NCBI Taxonomy" id="146035"/>
    <lineage>
        <taxon>Bacteria</taxon>
        <taxon>Bacillati</taxon>
        <taxon>Actinomycetota</taxon>
        <taxon>Actinomycetes</taxon>
        <taxon>Pseudonocardiales</taxon>
        <taxon>Pseudonocardiaceae</taxon>
        <taxon>Saccharopolyspora</taxon>
    </lineage>
</organism>
<dbReference type="PANTHER" id="PTHR30154:SF34">
    <property type="entry name" value="TRANSCRIPTIONAL REGULATOR AZLB"/>
    <property type="match status" value="1"/>
</dbReference>
<dbReference type="InterPro" id="IPR019888">
    <property type="entry name" value="Tscrpt_reg_AsnC-like"/>
</dbReference>
<dbReference type="GO" id="GO:0043565">
    <property type="term" value="F:sequence-specific DNA binding"/>
    <property type="evidence" value="ECO:0007669"/>
    <property type="project" value="TreeGrafter"/>
</dbReference>